<proteinExistence type="inferred from homology"/>
<dbReference type="InterPro" id="IPR038161">
    <property type="entry name" value="VirB9/CagX/TrbG_C_sf"/>
</dbReference>
<name>A0A379XXP1_SALDZ</name>
<reference evidence="4 5" key="1">
    <citation type="submission" date="2018-06" db="EMBL/GenBank/DDBJ databases">
        <authorList>
            <consortium name="Pathogen Informatics"/>
            <person name="Doyle S."/>
        </authorList>
    </citation>
    <scope>NUCLEOTIDE SEQUENCE [LARGE SCALE GENOMIC DNA]</scope>
    <source>
        <strain evidence="4 5">NCTC10060</strain>
    </source>
</reference>
<dbReference type="Pfam" id="PF03524">
    <property type="entry name" value="CagX"/>
    <property type="match status" value="1"/>
</dbReference>
<accession>A0A379XXP1</accession>
<dbReference type="CDD" id="cd06911">
    <property type="entry name" value="VirB9_CagX_TrbG"/>
    <property type="match status" value="1"/>
</dbReference>
<evidence type="ECO:0000313" key="5">
    <source>
        <dbReference type="Proteomes" id="UP000254633"/>
    </source>
</evidence>
<feature type="chain" id="PRO_5030069409" evidence="3">
    <location>
        <begin position="22"/>
        <end position="296"/>
    </location>
</feature>
<dbReference type="InterPro" id="IPR010258">
    <property type="entry name" value="Conjugal_tfr_TrbG/VirB9/CagX"/>
</dbReference>
<dbReference type="Gene3D" id="2.60.40.2500">
    <property type="match status" value="1"/>
</dbReference>
<dbReference type="Proteomes" id="UP000254633">
    <property type="component" value="Unassembled WGS sequence"/>
</dbReference>
<dbReference type="NCBIfam" id="TIGR02775">
    <property type="entry name" value="TrbG_Ti"/>
    <property type="match status" value="1"/>
</dbReference>
<evidence type="ECO:0000313" key="4">
    <source>
        <dbReference type="EMBL" id="SUI37628.1"/>
    </source>
</evidence>
<feature type="signal peptide" evidence="3">
    <location>
        <begin position="1"/>
        <end position="21"/>
    </location>
</feature>
<evidence type="ECO:0000256" key="2">
    <source>
        <dbReference type="ARBA" id="ARBA00022729"/>
    </source>
</evidence>
<gene>
    <name evidence="4" type="ORF">NCTC10060_05724</name>
</gene>
<dbReference type="EMBL" id="UGXH01000005">
    <property type="protein sequence ID" value="SUI37628.1"/>
    <property type="molecule type" value="Genomic_DNA"/>
</dbReference>
<dbReference type="InterPro" id="IPR033645">
    <property type="entry name" value="VirB9/CagX/TrbG_C"/>
</dbReference>
<organism evidence="4 5">
    <name type="scientific">Salmonella diarizonae</name>
    <dbReference type="NCBI Taxonomy" id="59204"/>
    <lineage>
        <taxon>Bacteria</taxon>
        <taxon>Pseudomonadati</taxon>
        <taxon>Pseudomonadota</taxon>
        <taxon>Gammaproteobacteria</taxon>
        <taxon>Enterobacterales</taxon>
        <taxon>Enterobacteriaceae</taxon>
        <taxon>Salmonella</taxon>
    </lineage>
</organism>
<dbReference type="InterPro" id="IPR014142">
    <property type="entry name" value="TrbG_Ti"/>
</dbReference>
<dbReference type="AlphaFoldDB" id="A0A379XXP1"/>
<keyword evidence="2 3" id="KW-0732">Signal</keyword>
<evidence type="ECO:0000256" key="1">
    <source>
        <dbReference type="ARBA" id="ARBA00006135"/>
    </source>
</evidence>
<evidence type="ECO:0000256" key="3">
    <source>
        <dbReference type="SAM" id="SignalP"/>
    </source>
</evidence>
<dbReference type="NCBIfam" id="NF010460">
    <property type="entry name" value="PRK13885.1"/>
    <property type="match status" value="1"/>
</dbReference>
<dbReference type="RefSeq" id="WP_136057834.1">
    <property type="nucleotide sequence ID" value="NZ_DACWWF010000018.1"/>
</dbReference>
<sequence>MKKSIISALILSLSLPLLANATPGSDPLADQYFSKNEPTLTPQERAAISIGQKWQTGSDTSKPFAGPDGAINYVYTTGQTQIVCAVLQVCDIALQPGELVNNINQGDPRFTVEPSITGSGATQRLHLIIKPLDVGLDTSLVVTTDRRTYHFRLKSSRTRFMPYVSFTYPEDAQAKWDFIRTREAKQLRDNTIPQTGEYLGNLDFNYKISGSASWKPVRVYNDGVKTIIQFPKTISSGETPILLVVRKDGGLFSKDETQQVNMRTQGDRTIVDGLFDKAYLIIGVGSGQEKVTITRG</sequence>
<comment type="similarity">
    <text evidence="1">Belongs to the TrbG/VirB9 family.</text>
</comment>
<protein>
    <submittedName>
        <fullName evidence="4">Conjugal transfer outer membrane protein</fullName>
    </submittedName>
</protein>